<evidence type="ECO:0000313" key="6">
    <source>
        <dbReference type="Proteomes" id="UP000243217"/>
    </source>
</evidence>
<comment type="catalytic activity">
    <reaction evidence="2">
        <text>O-phospho-L-threonyl-[protein] + H2O = L-threonyl-[protein] + phosphate</text>
        <dbReference type="Rhea" id="RHEA:47004"/>
        <dbReference type="Rhea" id="RHEA-COMP:11060"/>
        <dbReference type="Rhea" id="RHEA-COMP:11605"/>
        <dbReference type="ChEBI" id="CHEBI:15377"/>
        <dbReference type="ChEBI" id="CHEBI:30013"/>
        <dbReference type="ChEBI" id="CHEBI:43474"/>
        <dbReference type="ChEBI" id="CHEBI:61977"/>
        <dbReference type="EC" id="3.1.3.16"/>
    </reaction>
</comment>
<organism evidence="5 6">
    <name type="scientific">Thraustotheca clavata</name>
    <dbReference type="NCBI Taxonomy" id="74557"/>
    <lineage>
        <taxon>Eukaryota</taxon>
        <taxon>Sar</taxon>
        <taxon>Stramenopiles</taxon>
        <taxon>Oomycota</taxon>
        <taxon>Saprolegniomycetes</taxon>
        <taxon>Saprolegniales</taxon>
        <taxon>Achlyaceae</taxon>
        <taxon>Thraustotheca</taxon>
    </lineage>
</organism>
<dbReference type="STRING" id="74557.A0A1W0A2M0"/>
<dbReference type="Gene3D" id="1.10.238.10">
    <property type="entry name" value="EF-hand"/>
    <property type="match status" value="1"/>
</dbReference>
<feature type="region of interest" description="Disordered" evidence="3">
    <location>
        <begin position="555"/>
        <end position="577"/>
    </location>
</feature>
<accession>A0A1W0A2M0</accession>
<dbReference type="EC" id="3.1.3.16" evidence="2"/>
<name>A0A1W0A2M0_9STRA</name>
<dbReference type="SUPFAM" id="SSF56300">
    <property type="entry name" value="Metallo-dependent phosphatases"/>
    <property type="match status" value="1"/>
</dbReference>
<dbReference type="PRINTS" id="PR00114">
    <property type="entry name" value="STPHPHTASE"/>
</dbReference>
<dbReference type="Gene3D" id="3.60.21.10">
    <property type="match status" value="1"/>
</dbReference>
<keyword evidence="1" id="KW-0106">Calcium</keyword>
<dbReference type="InterPro" id="IPR011992">
    <property type="entry name" value="EF-hand-dom_pair"/>
</dbReference>
<evidence type="ECO:0000256" key="3">
    <source>
        <dbReference type="SAM" id="MobiDB-lite"/>
    </source>
</evidence>
<dbReference type="GO" id="GO:0097720">
    <property type="term" value="P:calcineurin-mediated signaling"/>
    <property type="evidence" value="ECO:0007669"/>
    <property type="project" value="InterPro"/>
</dbReference>
<reference evidence="5 6" key="1">
    <citation type="journal article" date="2014" name="Genome Biol. Evol.">
        <title>The secreted proteins of Achlya hypogyna and Thraustotheca clavata identify the ancestral oomycete secretome and reveal gene acquisitions by horizontal gene transfer.</title>
        <authorList>
            <person name="Misner I."/>
            <person name="Blouin N."/>
            <person name="Leonard G."/>
            <person name="Richards T.A."/>
            <person name="Lane C.E."/>
        </authorList>
    </citation>
    <scope>NUCLEOTIDE SEQUENCE [LARGE SCALE GENOMIC DNA]</scope>
    <source>
        <strain evidence="5 6">ATCC 34112</strain>
    </source>
</reference>
<dbReference type="GO" id="GO:0033192">
    <property type="term" value="F:calmodulin-dependent protein phosphatase activity"/>
    <property type="evidence" value="ECO:0007669"/>
    <property type="project" value="InterPro"/>
</dbReference>
<feature type="compositionally biased region" description="Acidic residues" evidence="3">
    <location>
        <begin position="555"/>
        <end position="564"/>
    </location>
</feature>
<dbReference type="PROSITE" id="PS00125">
    <property type="entry name" value="SER_THR_PHOSPHATASE"/>
    <property type="match status" value="1"/>
</dbReference>
<dbReference type="SMART" id="SM00156">
    <property type="entry name" value="PP2Ac"/>
    <property type="match status" value="1"/>
</dbReference>
<dbReference type="EMBL" id="JNBS01000613">
    <property type="protein sequence ID" value="OQS04449.1"/>
    <property type="molecule type" value="Genomic_DNA"/>
</dbReference>
<protein>
    <recommendedName>
        <fullName evidence="2">Serine/threonine-protein phosphatase</fullName>
        <ecNumber evidence="2">3.1.3.16</ecNumber>
    </recommendedName>
</protein>
<dbReference type="Pfam" id="PF00149">
    <property type="entry name" value="Metallophos"/>
    <property type="match status" value="1"/>
</dbReference>
<evidence type="ECO:0000256" key="2">
    <source>
        <dbReference type="RuleBase" id="RU004273"/>
    </source>
</evidence>
<keyword evidence="6" id="KW-1185">Reference proteome</keyword>
<evidence type="ECO:0000313" key="5">
    <source>
        <dbReference type="EMBL" id="OQS04449.1"/>
    </source>
</evidence>
<dbReference type="AlphaFoldDB" id="A0A1W0A2M0"/>
<dbReference type="InterPro" id="IPR006186">
    <property type="entry name" value="Ser/Thr-sp_prot-phosphatase"/>
</dbReference>
<dbReference type="OrthoDB" id="165532at2759"/>
<dbReference type="InterPro" id="IPR004843">
    <property type="entry name" value="Calcineurin-like_PHP"/>
</dbReference>
<feature type="domain" description="Serine/threonine specific protein phosphatases" evidence="4">
    <location>
        <begin position="176"/>
        <end position="181"/>
    </location>
</feature>
<feature type="compositionally biased region" description="Low complexity" evidence="3">
    <location>
        <begin position="475"/>
        <end position="492"/>
    </location>
</feature>
<comment type="similarity">
    <text evidence="2">Belongs to the PPP phosphatase family.</text>
</comment>
<dbReference type="SUPFAM" id="SSF47473">
    <property type="entry name" value="EF-hand"/>
    <property type="match status" value="1"/>
</dbReference>
<dbReference type="InterPro" id="IPR029052">
    <property type="entry name" value="Metallo-depent_PP-like"/>
</dbReference>
<feature type="region of interest" description="Disordered" evidence="3">
    <location>
        <begin position="450"/>
        <end position="499"/>
    </location>
</feature>
<dbReference type="InterPro" id="IPR018247">
    <property type="entry name" value="EF_Hand_1_Ca_BS"/>
</dbReference>
<dbReference type="PANTHER" id="PTHR45673">
    <property type="entry name" value="SERINE/THREONINE-PROTEIN PHOSPHATASE 2B CATALYTIC SUBUNIT 1-RELATED"/>
    <property type="match status" value="1"/>
</dbReference>
<feature type="compositionally biased region" description="Basic and acidic residues" evidence="3">
    <location>
        <begin position="453"/>
        <end position="466"/>
    </location>
</feature>
<sequence length="756" mass="85686">MKLAAFLSSTPSRPVVFKKPEPPPSVLQKDWEHKSSLETIAIDEKAINYFKKLPIATCVTQGRMMKYDLDPMFVRNAFRHGNSLSVEVALELIAQGTQIMTNEPNILQLQAPMIVVGDLHGQFFDLLHLLFVHGDPSPTNQYLFLGDYVDRGPSSCEIILLLLAYKAKFPKYVHLLRGNHECRSVSTHYGFRDECVRKYGILVYNRVISCFESMPLAATIETAYGKHLALHGGLSPDIDTIEEINDLDRFVEPKPSGPLCDILWSDPTKDPEQHDDWAPNPIRGCSYMFSEHLVRSFLTRNKLLSIIRAHEMEETGFYEHYCKDISLEDFPPVVTVFSAPEYCNVYSNMGATLYLTYEWMGELEFFQHKRALTESNITHASEAEAVSEFLTETLPFLPISFLLLVSLCSRLGPGLHVVKQCNTTMTLPSSKKKKTHLFSGGFLTKLMTRRKSSRVDYNEPEKKPKSSLESQPKATTLSTITTSPTISTTTPLNKRTAKGFVPPSEMHPAAVISHQKIACIKVSSRIAELQNQIFQSSSRPGLPMCQPSKSVLQEEEDIEEEEEVVQPKRRSRSFHEVDRQDTRVAQIRRQWQIKANEVSEKRVSSVPSRVLLQRRPSVDKLTGQIDIMNVLQVWEQRKHNSMNTQTQSEPDSGPICKKQISADAFTDEEWRALKLYFSIVTRDDQGQLTKKKLGLLLGDQDKDAYATQDELSTILGAMDSDDDGVIGAADFLHFAYRAKQYGQDLRQPQLIRRFSG</sequence>
<proteinExistence type="inferred from homology"/>
<dbReference type="PROSITE" id="PS00018">
    <property type="entry name" value="EF_HAND_1"/>
    <property type="match status" value="1"/>
</dbReference>
<comment type="caution">
    <text evidence="5">The sequence shown here is derived from an EMBL/GenBank/DDBJ whole genome shotgun (WGS) entry which is preliminary data.</text>
</comment>
<dbReference type="Proteomes" id="UP000243217">
    <property type="component" value="Unassembled WGS sequence"/>
</dbReference>
<gene>
    <name evidence="5" type="ORF">THRCLA_03314</name>
</gene>
<dbReference type="InterPro" id="IPR043360">
    <property type="entry name" value="PP2B"/>
</dbReference>
<keyword evidence="2" id="KW-0378">Hydrolase</keyword>
<evidence type="ECO:0000256" key="1">
    <source>
        <dbReference type="ARBA" id="ARBA00022837"/>
    </source>
</evidence>
<evidence type="ECO:0000259" key="4">
    <source>
        <dbReference type="PROSITE" id="PS00125"/>
    </source>
</evidence>